<evidence type="ECO:0000313" key="2">
    <source>
        <dbReference type="Proteomes" id="UP000034616"/>
    </source>
</evidence>
<protein>
    <submittedName>
        <fullName evidence="1">Uncharacterized protein</fullName>
    </submittedName>
</protein>
<dbReference type="AlphaFoldDB" id="A0A0G0UI31"/>
<gene>
    <name evidence="1" type="ORF">UU35_C0005G0025</name>
</gene>
<dbReference type="EMBL" id="LCAH01000005">
    <property type="protein sequence ID" value="KKR87151.1"/>
    <property type="molecule type" value="Genomic_DNA"/>
</dbReference>
<accession>A0A0G0UI31</accession>
<proteinExistence type="predicted"/>
<dbReference type="Proteomes" id="UP000034616">
    <property type="component" value="Unassembled WGS sequence"/>
</dbReference>
<sequence length="215" mass="25331">MMNDMPHEGIDDFIRAKQEPLILTPGEKREADRLVVFGKIQAIDAGRLVANFMDDLNIVLQIWAENYGSRAREFYQKNADRFALNPSEILKSTFDRKILKPFLDAMHEELQDSVEKIAEFLKEKKVIFAYVSARYGWVSEPPTKEFVDEWEEKYGKKLTDFLRGNADVRTHCFDWLEKSEESKFCVKKIQSFLEEDEIFLSQLKTRHEEKKAKMH</sequence>
<comment type="caution">
    <text evidence="1">The sequence shown here is derived from an EMBL/GenBank/DDBJ whole genome shotgun (WGS) entry which is preliminary data.</text>
</comment>
<reference evidence="1 2" key="1">
    <citation type="journal article" date="2015" name="Nature">
        <title>rRNA introns, odd ribosomes, and small enigmatic genomes across a large radiation of phyla.</title>
        <authorList>
            <person name="Brown C.T."/>
            <person name="Hug L.A."/>
            <person name="Thomas B.C."/>
            <person name="Sharon I."/>
            <person name="Castelle C.J."/>
            <person name="Singh A."/>
            <person name="Wilkins M.J."/>
            <person name="Williams K.H."/>
            <person name="Banfield J.F."/>
        </authorList>
    </citation>
    <scope>NUCLEOTIDE SEQUENCE [LARGE SCALE GENOMIC DNA]</scope>
</reference>
<evidence type="ECO:0000313" key="1">
    <source>
        <dbReference type="EMBL" id="KKR87151.1"/>
    </source>
</evidence>
<name>A0A0G0UI31_9BACT</name>
<organism evidence="1 2">
    <name type="scientific">Candidatus Uhrbacteria bacterium GW2011_GWC2_41_11</name>
    <dbReference type="NCBI Taxonomy" id="1618985"/>
    <lineage>
        <taxon>Bacteria</taxon>
        <taxon>Candidatus Uhriibacteriota</taxon>
    </lineage>
</organism>